<evidence type="ECO:0000256" key="1">
    <source>
        <dbReference type="ARBA" id="ARBA00022649"/>
    </source>
</evidence>
<evidence type="ECO:0000256" key="4">
    <source>
        <dbReference type="ARBA" id="ARBA00022695"/>
    </source>
</evidence>
<proteinExistence type="predicted"/>
<sequence>MNSDQDRLNDILDAIKENHYIDPPRIRMSIPLAKKLTSEDQKKAVPQDWEWTSDSHDLVKDLECKLDVAISEELRQEEEEYPAKLKKEKELKEKRKEQNKIDYDLERAAEYLDERRQRKIASESNVEKQWDLFFITHVDNLESIIKRGILSPWRIEEEGITPTRIDDVDIVFNRKKITVGNRYSLEYFAHTFFLARNAMLVRVLSKHKTSNIVVIKSSINVSNDGIFMTSRNAAVTREHNPFIPSYEYHKIIPEIEKQTLHINSFVSRDSKQRAQAECLIPNEVSISHFKAIHVYDYDMKQKISPLLSDLPELEIKVDPHMFFNGIYG</sequence>
<evidence type="ECO:0000256" key="2">
    <source>
        <dbReference type="ARBA" id="ARBA00022676"/>
    </source>
</evidence>
<evidence type="ECO:0000256" key="3">
    <source>
        <dbReference type="ARBA" id="ARBA00022679"/>
    </source>
</evidence>
<dbReference type="GO" id="GO:0003677">
    <property type="term" value="F:DNA binding"/>
    <property type="evidence" value="ECO:0007669"/>
    <property type="project" value="UniProtKB-KW"/>
</dbReference>
<dbReference type="EMBL" id="KF900905">
    <property type="protein sequence ID" value="AIF10969.1"/>
    <property type="molecule type" value="Genomic_DNA"/>
</dbReference>
<evidence type="ECO:0000259" key="7">
    <source>
        <dbReference type="PROSITE" id="PS52018"/>
    </source>
</evidence>
<feature type="domain" description="DarT" evidence="7">
    <location>
        <begin position="130"/>
        <end position="323"/>
    </location>
</feature>
<keyword evidence="2" id="KW-0328">Glycosyltransferase</keyword>
<dbReference type="AlphaFoldDB" id="A0A075H4K9"/>
<feature type="coiled-coil region" evidence="6">
    <location>
        <begin position="59"/>
        <end position="94"/>
    </location>
</feature>
<dbReference type="InterPro" id="IPR029494">
    <property type="entry name" value="DarT"/>
</dbReference>
<evidence type="ECO:0000313" key="8">
    <source>
        <dbReference type="EMBL" id="AIF10969.1"/>
    </source>
</evidence>
<name>A0A075H4K9_9ARCH</name>
<dbReference type="GO" id="GO:0016779">
    <property type="term" value="F:nucleotidyltransferase activity"/>
    <property type="evidence" value="ECO:0007669"/>
    <property type="project" value="UniProtKB-KW"/>
</dbReference>
<dbReference type="GO" id="GO:0016757">
    <property type="term" value="F:glycosyltransferase activity"/>
    <property type="evidence" value="ECO:0007669"/>
    <property type="project" value="UniProtKB-KW"/>
</dbReference>
<dbReference type="Pfam" id="PF14487">
    <property type="entry name" value="DarT"/>
    <property type="match status" value="1"/>
</dbReference>
<dbReference type="PROSITE" id="PS52018">
    <property type="entry name" value="DART"/>
    <property type="match status" value="1"/>
</dbReference>
<keyword evidence="1" id="KW-1277">Toxin-antitoxin system</keyword>
<keyword evidence="4" id="KW-0548">Nucleotidyltransferase</keyword>
<keyword evidence="5" id="KW-0238">DNA-binding</keyword>
<evidence type="ECO:0000256" key="6">
    <source>
        <dbReference type="SAM" id="Coils"/>
    </source>
</evidence>
<protein>
    <recommendedName>
        <fullName evidence="7">DarT domain-containing protein</fullName>
    </recommendedName>
</protein>
<organism evidence="8">
    <name type="scientific">uncultured marine thaumarchaeote KM3_47_F06</name>
    <dbReference type="NCBI Taxonomy" id="1456168"/>
    <lineage>
        <taxon>Archaea</taxon>
        <taxon>Nitrososphaerota</taxon>
        <taxon>environmental samples</taxon>
    </lineage>
</organism>
<keyword evidence="6" id="KW-0175">Coiled coil</keyword>
<keyword evidence="3" id="KW-0808">Transferase</keyword>
<accession>A0A075H4K9</accession>
<evidence type="ECO:0000256" key="5">
    <source>
        <dbReference type="ARBA" id="ARBA00023125"/>
    </source>
</evidence>
<reference evidence="8" key="1">
    <citation type="journal article" date="2014" name="Genome Biol. Evol.">
        <title>Pangenome evidence for extensive interdomain horizontal transfer affecting lineage core and shell genes in uncultured planktonic thaumarchaeota and euryarchaeota.</title>
        <authorList>
            <person name="Deschamps P."/>
            <person name="Zivanovic Y."/>
            <person name="Moreira D."/>
            <person name="Rodriguez-Valera F."/>
            <person name="Lopez-Garcia P."/>
        </authorList>
    </citation>
    <scope>NUCLEOTIDE SEQUENCE</scope>
</reference>